<evidence type="ECO:0000256" key="1">
    <source>
        <dbReference type="ARBA" id="ARBA00007692"/>
    </source>
</evidence>
<evidence type="ECO:0000313" key="3">
    <source>
        <dbReference type="EMBL" id="BES89718.1"/>
    </source>
</evidence>
<organism evidence="3 4">
    <name type="scientific">Nesidiocoris tenuis</name>
    <dbReference type="NCBI Taxonomy" id="355587"/>
    <lineage>
        <taxon>Eukaryota</taxon>
        <taxon>Metazoa</taxon>
        <taxon>Ecdysozoa</taxon>
        <taxon>Arthropoda</taxon>
        <taxon>Hexapoda</taxon>
        <taxon>Insecta</taxon>
        <taxon>Pterygota</taxon>
        <taxon>Neoptera</taxon>
        <taxon>Paraneoptera</taxon>
        <taxon>Hemiptera</taxon>
        <taxon>Heteroptera</taxon>
        <taxon>Panheteroptera</taxon>
        <taxon>Cimicomorpha</taxon>
        <taxon>Miridae</taxon>
        <taxon>Dicyphina</taxon>
        <taxon>Nesidiocoris</taxon>
    </lineage>
</organism>
<dbReference type="InterPro" id="IPR038538">
    <property type="entry name" value="MTERF_sf"/>
</dbReference>
<dbReference type="EMBL" id="AP028909">
    <property type="protein sequence ID" value="BES89718.1"/>
    <property type="molecule type" value="Genomic_DNA"/>
</dbReference>
<dbReference type="InterPro" id="IPR003690">
    <property type="entry name" value="MTERF"/>
</dbReference>
<name>A0ABN7ACE7_9HEMI</name>
<dbReference type="Proteomes" id="UP001307889">
    <property type="component" value="Chromosome 1"/>
</dbReference>
<dbReference type="Gene3D" id="1.25.70.10">
    <property type="entry name" value="Transcription termination factor 3, mitochondrial"/>
    <property type="match status" value="1"/>
</dbReference>
<dbReference type="SMART" id="SM00733">
    <property type="entry name" value="Mterf"/>
    <property type="match status" value="4"/>
</dbReference>
<protein>
    <submittedName>
        <fullName evidence="3">mTERF</fullName>
    </submittedName>
</protein>
<reference evidence="3 4" key="1">
    <citation type="submission" date="2023-09" db="EMBL/GenBank/DDBJ databases">
        <title>Nesidiocoris tenuis whole genome shotgun sequence.</title>
        <authorList>
            <person name="Shibata T."/>
            <person name="Shimoda M."/>
            <person name="Kobayashi T."/>
            <person name="Uehara T."/>
        </authorList>
    </citation>
    <scope>NUCLEOTIDE SEQUENCE [LARGE SCALE GENOMIC DNA]</scope>
    <source>
        <strain evidence="3 4">Japan</strain>
    </source>
</reference>
<evidence type="ECO:0000313" key="4">
    <source>
        <dbReference type="Proteomes" id="UP001307889"/>
    </source>
</evidence>
<evidence type="ECO:0000256" key="2">
    <source>
        <dbReference type="ARBA" id="ARBA00022946"/>
    </source>
</evidence>
<sequence length="352" mass="40269">MKRAFCMVRSRSCPFYGLYRSVSASANSAHLVQNEGKTVDTTELILPPSSKLESLLARPSVLDDCKDDVSDYTIEHRPSFNLAAYADKSPLLQKLIDLGVNLSTIEQRGAGELILRLDFERNVKPYLQFLLDQGVPAEELGSFITRNPYILNEDLENLQIRVNYLQAKLFQRDAILRIITKNASWLSRSTKEIDSRLGFLQSLFKLSGQEVRHVTVRMPKLVTRQKFQIEEARFGVIEQMGFNATESKTLLMEKPKIYTINREIAVARFNYVHNEMGLSHDLILSQPTILTYREKRIKERHQFLKSIGRAQYDPTQPLFVSTNALLSGTDAEFCRNVAKTSIIVFNKFLKTL</sequence>
<comment type="similarity">
    <text evidence="1">Belongs to the mTERF family.</text>
</comment>
<keyword evidence="4" id="KW-1185">Reference proteome</keyword>
<proteinExistence type="inferred from homology"/>
<keyword evidence="2" id="KW-0809">Transit peptide</keyword>
<accession>A0ABN7ACE7</accession>
<dbReference type="PANTHER" id="PTHR13068:SF112">
    <property type="entry name" value="TRANSCRIPTION TERMINATION FACTOR 3, MITOCHONDRIAL"/>
    <property type="match status" value="1"/>
</dbReference>
<gene>
    <name evidence="3" type="ORF">NTJ_02525</name>
</gene>
<dbReference type="PANTHER" id="PTHR13068">
    <property type="entry name" value="CGI-12 PROTEIN-RELATED"/>
    <property type="match status" value="1"/>
</dbReference>
<dbReference type="Pfam" id="PF02536">
    <property type="entry name" value="mTERF"/>
    <property type="match status" value="1"/>
</dbReference>